<feature type="compositionally biased region" description="Polar residues" evidence="1">
    <location>
        <begin position="100"/>
        <end position="121"/>
    </location>
</feature>
<dbReference type="OrthoDB" id="10647893at2759"/>
<organism evidence="2 3">
    <name type="scientific">Hericium alpestre</name>
    <dbReference type="NCBI Taxonomy" id="135208"/>
    <lineage>
        <taxon>Eukaryota</taxon>
        <taxon>Fungi</taxon>
        <taxon>Dikarya</taxon>
        <taxon>Basidiomycota</taxon>
        <taxon>Agaricomycotina</taxon>
        <taxon>Agaricomycetes</taxon>
        <taxon>Russulales</taxon>
        <taxon>Hericiaceae</taxon>
        <taxon>Hericium</taxon>
    </lineage>
</organism>
<accession>A0A4Z0A9L1</accession>
<gene>
    <name evidence="2" type="ORF">EWM64_g250</name>
</gene>
<name>A0A4Z0A9L1_9AGAM</name>
<dbReference type="Proteomes" id="UP000298061">
    <property type="component" value="Unassembled WGS sequence"/>
</dbReference>
<dbReference type="EMBL" id="SFCI01000011">
    <property type="protein sequence ID" value="TFY83752.1"/>
    <property type="molecule type" value="Genomic_DNA"/>
</dbReference>
<protein>
    <submittedName>
        <fullName evidence="2">Uncharacterized protein</fullName>
    </submittedName>
</protein>
<evidence type="ECO:0000313" key="3">
    <source>
        <dbReference type="Proteomes" id="UP000298061"/>
    </source>
</evidence>
<feature type="region of interest" description="Disordered" evidence="1">
    <location>
        <begin position="269"/>
        <end position="304"/>
    </location>
</feature>
<feature type="compositionally biased region" description="Acidic residues" evidence="1">
    <location>
        <begin position="274"/>
        <end position="283"/>
    </location>
</feature>
<keyword evidence="3" id="KW-1185">Reference proteome</keyword>
<evidence type="ECO:0000256" key="1">
    <source>
        <dbReference type="SAM" id="MobiDB-lite"/>
    </source>
</evidence>
<evidence type="ECO:0000313" key="2">
    <source>
        <dbReference type="EMBL" id="TFY83752.1"/>
    </source>
</evidence>
<dbReference type="AlphaFoldDB" id="A0A4Z0A9L1"/>
<reference evidence="2 3" key="1">
    <citation type="submission" date="2019-02" db="EMBL/GenBank/DDBJ databases">
        <title>Genome sequencing of the rare red list fungi Hericium alpestre (H. flagellum).</title>
        <authorList>
            <person name="Buettner E."/>
            <person name="Kellner H."/>
        </authorList>
    </citation>
    <scope>NUCLEOTIDE SEQUENCE [LARGE SCALE GENOMIC DNA]</scope>
    <source>
        <strain evidence="2 3">DSM 108284</strain>
    </source>
</reference>
<feature type="region of interest" description="Disordered" evidence="1">
    <location>
        <begin position="80"/>
        <end position="125"/>
    </location>
</feature>
<comment type="caution">
    <text evidence="2">The sequence shown here is derived from an EMBL/GenBank/DDBJ whole genome shotgun (WGS) entry which is preliminary data.</text>
</comment>
<sequence>MSAPFSLTVDNLFSIDNVFLTPSPSSDRPSSACSLPRTVSRPGSWIDFHFEDEPDLGLHRLTSLARELDTSGYVPALSEDEAEGPLKGAAGGPTFERPTRLSQSPTNSSIYEMPSRSNASFDESEDDKEIWHAEMKFHSERRSRIQSHRSGFYGSPSSTPSSATLSLPYVSSSDESANSSTLDLTAVSALSRFVIDLHRTFPMDIDAEPFNAEALNADDALIDDPWLAFEDELLSGLEAECTAVLRTRVVGRVMGKLAVAEQKEFTPRKLSLVPEEDDDDELSESAGFTGNARPQSALDKPLPRLPSGVFSDAEDFEWMGPNKELPCTPSTPRNPHPPVMIAPLITLDEARKRFAHAHSLDLPPSPALSRNFFSESIIPPRRARSLNQKYRLFHLGDKAT</sequence>
<proteinExistence type="predicted"/>